<evidence type="ECO:0000256" key="11">
    <source>
        <dbReference type="SAM" id="MobiDB-lite"/>
    </source>
</evidence>
<evidence type="ECO:0000256" key="6">
    <source>
        <dbReference type="ARBA" id="ARBA00023136"/>
    </source>
</evidence>
<evidence type="ECO:0000256" key="8">
    <source>
        <dbReference type="ARBA" id="ARBA00063411"/>
    </source>
</evidence>
<dbReference type="AlphaFoldDB" id="A0A8B8W2H8"/>
<dbReference type="GO" id="GO:0007005">
    <property type="term" value="P:mitochondrion organization"/>
    <property type="evidence" value="ECO:0007669"/>
    <property type="project" value="InterPro"/>
</dbReference>
<keyword evidence="5" id="KW-0496">Mitochondrion</keyword>
<keyword evidence="2" id="KW-0812">Transmembrane</keyword>
<keyword evidence="13" id="KW-1185">Reference proteome</keyword>
<dbReference type="Gene3D" id="1.10.1410.40">
    <property type="match status" value="1"/>
</dbReference>
<evidence type="ECO:0000256" key="4">
    <source>
        <dbReference type="ARBA" id="ARBA00022989"/>
    </source>
</evidence>
<dbReference type="Gene3D" id="3.30.460.90">
    <property type="match status" value="1"/>
</dbReference>
<dbReference type="CTD" id="125170"/>
<dbReference type="OrthoDB" id="5964386at2759"/>
<feature type="region of interest" description="Disordered" evidence="11">
    <location>
        <begin position="330"/>
        <end position="367"/>
    </location>
</feature>
<evidence type="ECO:0000313" key="13">
    <source>
        <dbReference type="Proteomes" id="UP000694857"/>
    </source>
</evidence>
<feature type="region of interest" description="Disordered" evidence="11">
    <location>
        <begin position="274"/>
        <end position="311"/>
    </location>
</feature>
<dbReference type="PANTHER" id="PTHR16451">
    <property type="entry name" value="MITOCHONDRIAL DYNAMICS PROTEINS 49/51 FAMILY MEMBER"/>
    <property type="match status" value="1"/>
</dbReference>
<dbReference type="InterPro" id="IPR049097">
    <property type="entry name" value="MID51-like_C"/>
</dbReference>
<dbReference type="SMART" id="SM01265">
    <property type="entry name" value="Mab-21"/>
    <property type="match status" value="1"/>
</dbReference>
<dbReference type="GO" id="GO:0005741">
    <property type="term" value="C:mitochondrial outer membrane"/>
    <property type="evidence" value="ECO:0007669"/>
    <property type="project" value="UniProtKB-SubCell"/>
</dbReference>
<dbReference type="InterPro" id="IPR024810">
    <property type="entry name" value="MAB21L/cGLR"/>
</dbReference>
<dbReference type="GeneID" id="118886134"/>
<accession>A0A8B8W2H8</accession>
<dbReference type="FunFam" id="1.10.1410.40:FF:000003">
    <property type="entry name" value="Mitochondrial dynamics protein MID51"/>
    <property type="match status" value="1"/>
</dbReference>
<evidence type="ECO:0000256" key="5">
    <source>
        <dbReference type="ARBA" id="ARBA00023128"/>
    </source>
</evidence>
<proteinExistence type="inferred from homology"/>
<evidence type="ECO:0000259" key="12">
    <source>
        <dbReference type="Pfam" id="PF21297"/>
    </source>
</evidence>
<dbReference type="GO" id="GO:0090141">
    <property type="term" value="P:positive regulation of mitochondrial fission"/>
    <property type="evidence" value="ECO:0007669"/>
    <property type="project" value="TreeGrafter"/>
</dbReference>
<reference evidence="14" key="1">
    <citation type="submission" date="2025-08" db="UniProtKB">
        <authorList>
            <consortium name="RefSeq"/>
        </authorList>
    </citation>
    <scope>IDENTIFICATION</scope>
    <source>
        <tissue evidence="14">Epidermis and Blubber</tissue>
    </source>
</reference>
<dbReference type="KEGG" id="bmus:118886134"/>
<dbReference type="RefSeq" id="XP_036691274.1">
    <property type="nucleotide sequence ID" value="XM_036835379.1"/>
</dbReference>
<gene>
    <name evidence="14" type="primary">MIEF2</name>
</gene>
<evidence type="ECO:0000256" key="2">
    <source>
        <dbReference type="ARBA" id="ARBA00022692"/>
    </source>
</evidence>
<name>A0A8B8W2H8_BALMU</name>
<dbReference type="InterPro" id="IPR045909">
    <property type="entry name" value="MID49/MID51"/>
</dbReference>
<sequence length="703" mass="75135">MAALSCWERGAGCPRGGAGRTGRGERSRRGGERAGPTPQPAAARPAVPDALGAGPGPRRARRACAPQGLLGPRLCPLSWPAPRTPVVRAQARARGGSGNRTPGSPRSEPRASFRETLAWGQRPRSSASPLGGDPRVRGYVPARPPREASPGRHMAAPVGDTDGVPFTGEAAADHTDQGPRWVRARPGKGSRLHWQSPGALPCFFKTERAGEPRPEERAAAIGRGGLRVARGRGRRVPRLEPRPARLRAPGPRPTAASAFGSWVLYVPFPGGPVARPERPPASPGRGAEAATQLIDRATSPRDEEDAKRDSTCLEDSWQELGLLKATPRLQPQPRPAALSQPVPPPAPSPSAPEGPADADPPTSPQLCSPAPSMCLTFQEKLLAFERDHVTMPVAHVALAKQLAGDIALELQAYLRNKFPELPFGALVPGGPLYDGLQAGAADPVRLLVPLALEPGLWGLVPGVDTVARDPRCWAVRRTQLEFHPRGSSPWDRFLVGGYLSSRVLLGLLRQALTASVNWPAIGSLLGCLIRPRVASEELLLEVQHECLDFPVAVLLAIAGAQAGGLLLAWPLEGLAGNFWLQDWYPAEAAQLRALDERDAGTRRRLLLLLCGVCRGHPALGRLGRGPLTQVVLHLGEQEADWGEEALGERFLQALELLIGSLERASLPCRFSRGVNLLDGLREEDVDNMGCALYWGLRAPEGLL</sequence>
<keyword evidence="4" id="KW-1133">Transmembrane helix</keyword>
<evidence type="ECO:0000256" key="1">
    <source>
        <dbReference type="ARBA" id="ARBA00004572"/>
    </source>
</evidence>
<evidence type="ECO:0000256" key="3">
    <source>
        <dbReference type="ARBA" id="ARBA00022787"/>
    </source>
</evidence>
<dbReference type="Proteomes" id="UP000694857">
    <property type="component" value="Chromosome 20"/>
</dbReference>
<dbReference type="Pfam" id="PF21297">
    <property type="entry name" value="MID51-like_C"/>
    <property type="match status" value="1"/>
</dbReference>
<evidence type="ECO:0000256" key="10">
    <source>
        <dbReference type="ARBA" id="ARBA00080814"/>
    </source>
</evidence>
<feature type="region of interest" description="Disordered" evidence="11">
    <location>
        <begin position="1"/>
        <end position="180"/>
    </location>
</feature>
<feature type="compositionally biased region" description="Pro residues" evidence="11">
    <location>
        <begin position="341"/>
        <end position="352"/>
    </location>
</feature>
<dbReference type="PANTHER" id="PTHR16451:SF11">
    <property type="entry name" value="MITOCHONDRIAL DYNAMICS PROTEIN MID49"/>
    <property type="match status" value="1"/>
</dbReference>
<organism evidence="13 14">
    <name type="scientific">Balaenoptera musculus</name>
    <name type="common">Blue whale</name>
    <dbReference type="NCBI Taxonomy" id="9771"/>
    <lineage>
        <taxon>Eukaryota</taxon>
        <taxon>Metazoa</taxon>
        <taxon>Chordata</taxon>
        <taxon>Craniata</taxon>
        <taxon>Vertebrata</taxon>
        <taxon>Euteleostomi</taxon>
        <taxon>Mammalia</taxon>
        <taxon>Eutheria</taxon>
        <taxon>Laurasiatheria</taxon>
        <taxon>Artiodactyla</taxon>
        <taxon>Whippomorpha</taxon>
        <taxon>Cetacea</taxon>
        <taxon>Mysticeti</taxon>
        <taxon>Balaenopteridae</taxon>
        <taxon>Balaenoptera</taxon>
    </lineage>
</organism>
<comment type="similarity">
    <text evidence="7">Belongs to the MID49/MID51 family.</text>
</comment>
<evidence type="ECO:0000256" key="7">
    <source>
        <dbReference type="ARBA" id="ARBA00061008"/>
    </source>
</evidence>
<evidence type="ECO:0000313" key="14">
    <source>
        <dbReference type="RefSeq" id="XP_036691274.1"/>
    </source>
</evidence>
<comment type="subunit">
    <text evidence="8">Interacts with DNM1L.</text>
</comment>
<feature type="compositionally biased region" description="Basic and acidic residues" evidence="11">
    <location>
        <begin position="298"/>
        <end position="311"/>
    </location>
</feature>
<feature type="domain" description="Mitochondrial dynamics protein MID51-like C-terminal" evidence="12">
    <location>
        <begin position="395"/>
        <end position="587"/>
    </location>
</feature>
<dbReference type="FunFam" id="3.30.460.90:FF:000004">
    <property type="entry name" value="Mitochondrial elongation factor 2"/>
    <property type="match status" value="1"/>
</dbReference>
<keyword evidence="6" id="KW-0472">Membrane</keyword>
<keyword evidence="3" id="KW-1000">Mitochondrion outer membrane</keyword>
<protein>
    <recommendedName>
        <fullName evidence="9">Mitochondrial dynamics protein MID49</fullName>
    </recommendedName>
    <alternativeName>
        <fullName evidence="10">Mitochondrial elongation factor 2</fullName>
    </alternativeName>
</protein>
<evidence type="ECO:0000256" key="9">
    <source>
        <dbReference type="ARBA" id="ARBA00074072"/>
    </source>
</evidence>
<feature type="compositionally biased region" description="Basic and acidic residues" evidence="11">
    <location>
        <begin position="22"/>
        <end position="32"/>
    </location>
</feature>
<comment type="subcellular location">
    <subcellularLocation>
        <location evidence="1">Mitochondrion outer membrane</location>
        <topology evidence="1">Single-pass membrane protein</topology>
    </subcellularLocation>
</comment>